<dbReference type="RefSeq" id="WP_343968557.1">
    <property type="nucleotide sequence ID" value="NZ_BAAAHK010000006.1"/>
</dbReference>
<gene>
    <name evidence="2" type="ORF">GCM10009554_26710</name>
</gene>
<dbReference type="EMBL" id="BAAAHK010000006">
    <property type="protein sequence ID" value="GAA0938002.1"/>
    <property type="molecule type" value="Genomic_DNA"/>
</dbReference>
<reference evidence="3" key="1">
    <citation type="journal article" date="2019" name="Int. J. Syst. Evol. Microbiol.">
        <title>The Global Catalogue of Microorganisms (GCM) 10K type strain sequencing project: providing services to taxonomists for standard genome sequencing and annotation.</title>
        <authorList>
            <consortium name="The Broad Institute Genomics Platform"/>
            <consortium name="The Broad Institute Genome Sequencing Center for Infectious Disease"/>
            <person name="Wu L."/>
            <person name="Ma J."/>
        </authorList>
    </citation>
    <scope>NUCLEOTIDE SEQUENCE [LARGE SCALE GENOMIC DNA]</scope>
    <source>
        <strain evidence="3">JCM 10977</strain>
    </source>
</reference>
<dbReference type="InterPro" id="IPR025438">
    <property type="entry name" value="DUF4180"/>
</dbReference>
<comment type="caution">
    <text evidence="2">The sequence shown here is derived from an EMBL/GenBank/DDBJ whole genome shotgun (WGS) entry which is preliminary data.</text>
</comment>
<protein>
    <recommendedName>
        <fullName evidence="1">DUF4180 domain-containing protein</fullName>
    </recommendedName>
</protein>
<evidence type="ECO:0000313" key="2">
    <source>
        <dbReference type="EMBL" id="GAA0938002.1"/>
    </source>
</evidence>
<organism evidence="2 3">
    <name type="scientific">Kribbella koreensis</name>
    <dbReference type="NCBI Taxonomy" id="57909"/>
    <lineage>
        <taxon>Bacteria</taxon>
        <taxon>Bacillati</taxon>
        <taxon>Actinomycetota</taxon>
        <taxon>Actinomycetes</taxon>
        <taxon>Propionibacteriales</taxon>
        <taxon>Kribbellaceae</taxon>
        <taxon>Kribbella</taxon>
    </lineage>
</organism>
<proteinExistence type="predicted"/>
<feature type="domain" description="DUF4180" evidence="1">
    <location>
        <begin position="6"/>
        <end position="102"/>
    </location>
</feature>
<accession>A0ABP4APM8</accession>
<sequence length="113" mass="12552">MRTYRATKAIANEQDAVDAIADAHYWHQAEWLVVPVELLPAEFFQLSSGLAGAIVQKFVTYRMGLVVLGDVSAHEAASKPFRDWVREANRGRELRFVPDQAGLDCLHELAAGT</sequence>
<evidence type="ECO:0000259" key="1">
    <source>
        <dbReference type="Pfam" id="PF13788"/>
    </source>
</evidence>
<dbReference type="Pfam" id="PF13788">
    <property type="entry name" value="DUF4180"/>
    <property type="match status" value="1"/>
</dbReference>
<evidence type="ECO:0000313" key="3">
    <source>
        <dbReference type="Proteomes" id="UP001500542"/>
    </source>
</evidence>
<name>A0ABP4APM8_9ACTN</name>
<dbReference type="Proteomes" id="UP001500542">
    <property type="component" value="Unassembled WGS sequence"/>
</dbReference>
<keyword evidence="3" id="KW-1185">Reference proteome</keyword>